<dbReference type="PROSITE" id="PS51257">
    <property type="entry name" value="PROKAR_LIPOPROTEIN"/>
    <property type="match status" value="1"/>
</dbReference>
<keyword evidence="1" id="KW-0732">Signal</keyword>
<evidence type="ECO:0000256" key="1">
    <source>
        <dbReference type="SAM" id="SignalP"/>
    </source>
</evidence>
<name>A0ABS7AYS1_9ACTN</name>
<reference evidence="2 3" key="1">
    <citation type="journal article" date="2013" name="Antonie Van Leeuwenhoek">
        <title>Actinoplanes hulinensis sp. nov., a novel actinomycete isolated from soybean root (Glycine max (L.) Merr).</title>
        <authorList>
            <person name="Shen Y."/>
            <person name="Liu C."/>
            <person name="Wang X."/>
            <person name="Zhao J."/>
            <person name="Jia F."/>
            <person name="Zhang Y."/>
            <person name="Wang L."/>
            <person name="Yang D."/>
            <person name="Xiang W."/>
        </authorList>
    </citation>
    <scope>NUCLEOTIDE SEQUENCE [LARGE SCALE GENOMIC DNA]</scope>
    <source>
        <strain evidence="2 3">NEAU-M9</strain>
    </source>
</reference>
<keyword evidence="3" id="KW-1185">Reference proteome</keyword>
<dbReference type="Proteomes" id="UP001519863">
    <property type="component" value="Unassembled WGS sequence"/>
</dbReference>
<gene>
    <name evidence="2" type="ORF">KZ829_09220</name>
</gene>
<sequence length="244" mass="25198">MNMRITRRAGAGVLLAAVLAAGGCGPAEPVGETASAPPSAPAKPKDATAALSAAAGELTRTTYRMSMDMAGQGTMTGLIDSNNKIYEYVMVNIAAGKTSTTTVRAVGGVTYVKVKMTYADGQPGAEGRWRKAAGDDGFGKLAGADIAESTRTSLASATDVQWVGADRVRGVVDLVEMIRANGEKPPAGARPGEAMMPFEASFDDQGRLASYRFTKAPESSAVKFFDFGVAVDIKAPPAAEIAAR</sequence>
<accession>A0ABS7AYS1</accession>
<evidence type="ECO:0000313" key="2">
    <source>
        <dbReference type="EMBL" id="MBW6433915.1"/>
    </source>
</evidence>
<feature type="chain" id="PRO_5045994301" description="Lipoprotein" evidence="1">
    <location>
        <begin position="27"/>
        <end position="244"/>
    </location>
</feature>
<protein>
    <recommendedName>
        <fullName evidence="4">Lipoprotein</fullName>
    </recommendedName>
</protein>
<dbReference type="RefSeq" id="WP_220143432.1">
    <property type="nucleotide sequence ID" value="NZ_JAHXZI010000004.1"/>
</dbReference>
<feature type="signal peptide" evidence="1">
    <location>
        <begin position="1"/>
        <end position="26"/>
    </location>
</feature>
<evidence type="ECO:0000313" key="3">
    <source>
        <dbReference type="Proteomes" id="UP001519863"/>
    </source>
</evidence>
<organism evidence="2 3">
    <name type="scientific">Actinoplanes hulinensis</name>
    <dbReference type="NCBI Taxonomy" id="1144547"/>
    <lineage>
        <taxon>Bacteria</taxon>
        <taxon>Bacillati</taxon>
        <taxon>Actinomycetota</taxon>
        <taxon>Actinomycetes</taxon>
        <taxon>Micromonosporales</taxon>
        <taxon>Micromonosporaceae</taxon>
        <taxon>Actinoplanes</taxon>
    </lineage>
</organism>
<evidence type="ECO:0008006" key="4">
    <source>
        <dbReference type="Google" id="ProtNLM"/>
    </source>
</evidence>
<dbReference type="Gene3D" id="2.50.20.20">
    <property type="match status" value="1"/>
</dbReference>
<comment type="caution">
    <text evidence="2">The sequence shown here is derived from an EMBL/GenBank/DDBJ whole genome shotgun (WGS) entry which is preliminary data.</text>
</comment>
<dbReference type="EMBL" id="JAHXZI010000004">
    <property type="protein sequence ID" value="MBW6433915.1"/>
    <property type="molecule type" value="Genomic_DNA"/>
</dbReference>
<proteinExistence type="predicted"/>